<dbReference type="EMBL" id="JAHWDF010000001">
    <property type="protein sequence ID" value="MBW2960394.1"/>
    <property type="molecule type" value="Genomic_DNA"/>
</dbReference>
<evidence type="ECO:0000313" key="1">
    <source>
        <dbReference type="EMBL" id="MBW2960394.1"/>
    </source>
</evidence>
<dbReference type="Proteomes" id="UP000719267">
    <property type="component" value="Unassembled WGS sequence"/>
</dbReference>
<dbReference type="PANTHER" id="PTHR36529">
    <property type="entry name" value="SLL1095 PROTEIN"/>
    <property type="match status" value="1"/>
</dbReference>
<comment type="caution">
    <text evidence="1">The sequence shown here is derived from an EMBL/GenBank/DDBJ whole genome shotgun (WGS) entry which is preliminary data.</text>
</comment>
<dbReference type="RefSeq" id="WP_219038676.1">
    <property type="nucleotide sequence ID" value="NZ_JAHWDF010000001.1"/>
</dbReference>
<accession>A0ABS6VXZ2</accession>
<sequence length="202" mass="23147">MKNKDVLLIFTKNPEMGKCKTRLAKSIGKKAALSIYKKLLQHTAQVAQKANSDKQVFYSKEIIQKDHFKSNLFQKKLQNGDHLGAKMSNAIADAFKENYEKVIIIGSDLYDLEVNDIYKAFQQLEQSDYVIGPAKDGGYYLLGMKKFTPEIFQDINWSTATVLQETLQLLQNKKVALLTEKNDIDTIEDLKNIRVFQQYLNS</sequence>
<dbReference type="NCBIfam" id="TIGR04282">
    <property type="entry name" value="glyco_like_cofC"/>
    <property type="match status" value="1"/>
</dbReference>
<keyword evidence="2" id="KW-1185">Reference proteome</keyword>
<evidence type="ECO:0000313" key="2">
    <source>
        <dbReference type="Proteomes" id="UP000719267"/>
    </source>
</evidence>
<dbReference type="PANTHER" id="PTHR36529:SF1">
    <property type="entry name" value="GLYCOSYLTRANSFERASE"/>
    <property type="match status" value="1"/>
</dbReference>
<protein>
    <submittedName>
        <fullName evidence="1">TIGR04282 family arsenosugar biosynthesis glycosyltransferase</fullName>
    </submittedName>
</protein>
<reference evidence="1 2" key="1">
    <citation type="submission" date="2021-07" db="EMBL/GenBank/DDBJ databases">
        <title>Mesonia aestuariivivens sp. nov., isolated from a tidal flat.</title>
        <authorList>
            <person name="Kim Y.-O."/>
            <person name="Yoon J.-H."/>
        </authorList>
    </citation>
    <scope>NUCLEOTIDE SEQUENCE [LARGE SCALE GENOMIC DNA]</scope>
    <source>
        <strain evidence="1 2">JHPTF-M18</strain>
    </source>
</reference>
<gene>
    <name evidence="1" type="ORF">KW502_01090</name>
</gene>
<dbReference type="InterPro" id="IPR018641">
    <property type="entry name" value="Trfase_1_rSAM/seldom-assoc"/>
</dbReference>
<proteinExistence type="predicted"/>
<dbReference type="Pfam" id="PF09837">
    <property type="entry name" value="DUF2064"/>
    <property type="match status" value="1"/>
</dbReference>
<name>A0ABS6VXZ2_9FLAO</name>
<organism evidence="1 2">
    <name type="scientific">Mesonia aestuariivivens</name>
    <dbReference type="NCBI Taxonomy" id="2796128"/>
    <lineage>
        <taxon>Bacteria</taxon>
        <taxon>Pseudomonadati</taxon>
        <taxon>Bacteroidota</taxon>
        <taxon>Flavobacteriia</taxon>
        <taxon>Flavobacteriales</taxon>
        <taxon>Flavobacteriaceae</taxon>
        <taxon>Mesonia</taxon>
    </lineage>
</organism>